<feature type="domain" description="Pre-SET" evidence="9">
    <location>
        <begin position="49"/>
        <end position="117"/>
    </location>
</feature>
<dbReference type="InterPro" id="IPR007728">
    <property type="entry name" value="Pre-SET_dom"/>
</dbReference>
<dbReference type="SMART" id="SM00317">
    <property type="entry name" value="SET"/>
    <property type="match status" value="1"/>
</dbReference>
<evidence type="ECO:0000256" key="5">
    <source>
        <dbReference type="ARBA" id="ARBA00022691"/>
    </source>
</evidence>
<comment type="subcellular location">
    <subcellularLocation>
        <location evidence="2">Chromosome</location>
    </subcellularLocation>
    <subcellularLocation>
        <location evidence="1">Nucleus</location>
    </subcellularLocation>
</comment>
<dbReference type="SUPFAM" id="SSF82199">
    <property type="entry name" value="SET domain"/>
    <property type="match status" value="1"/>
</dbReference>
<protein>
    <recommendedName>
        <fullName evidence="12">SET domain-containing protein</fullName>
    </recommendedName>
</protein>
<dbReference type="GO" id="GO:0005634">
    <property type="term" value="C:nucleus"/>
    <property type="evidence" value="ECO:0007669"/>
    <property type="project" value="UniProtKB-SubCell"/>
</dbReference>
<dbReference type="InterPro" id="IPR046341">
    <property type="entry name" value="SET_dom_sf"/>
</dbReference>
<keyword evidence="5" id="KW-0949">S-adenosyl-L-methionine</keyword>
<evidence type="ECO:0000256" key="6">
    <source>
        <dbReference type="ARBA" id="ARBA00023242"/>
    </source>
</evidence>
<evidence type="ECO:0000256" key="7">
    <source>
        <dbReference type="SAM" id="MobiDB-lite"/>
    </source>
</evidence>
<evidence type="ECO:0000313" key="10">
    <source>
        <dbReference type="EMBL" id="KAL3121084.1"/>
    </source>
</evidence>
<evidence type="ECO:0000256" key="3">
    <source>
        <dbReference type="ARBA" id="ARBA00022454"/>
    </source>
</evidence>
<dbReference type="PROSITE" id="PS50280">
    <property type="entry name" value="SET"/>
    <property type="match status" value="1"/>
</dbReference>
<comment type="caution">
    <text evidence="10">The sequence shown here is derived from an EMBL/GenBank/DDBJ whole genome shotgun (WGS) entry which is preliminary data.</text>
</comment>
<evidence type="ECO:0000256" key="2">
    <source>
        <dbReference type="ARBA" id="ARBA00004286"/>
    </source>
</evidence>
<sequence>MVNSLSGPDISNGFAAVPIPWVNDVDNFELAKFDYSPLPKFAENLPNRVFCNCKGTGGCSAQKGCACVEMSTIELSEPGCVHNAHLLNENAFESRFFECSSLCSCAGTCANRLAPQNDAQRNHLQIFKTLKAGFGCRTLKPIRKGSFICFLGGEVFPFDYPSKKAEEFKQIVDADKVCFTFSDKVRQFAFFVRFDRFANESRFFNSACCPNLRLVHLFRNWLSSDRPLLAFVAISEIGVGEELTHYYGDRWFLDKLSVRPKCVCRCASPFCVWPPKANRRDDFFSRPKDRQLKANKVRAELRQRRSGQEEETKKKRNKEEKEKMEG</sequence>
<evidence type="ECO:0008006" key="12">
    <source>
        <dbReference type="Google" id="ProtNLM"/>
    </source>
</evidence>
<dbReference type="Proteomes" id="UP001620626">
    <property type="component" value="Unassembled WGS sequence"/>
</dbReference>
<dbReference type="AlphaFoldDB" id="A0ABD2M0V4"/>
<feature type="region of interest" description="Disordered" evidence="7">
    <location>
        <begin position="295"/>
        <end position="326"/>
    </location>
</feature>
<dbReference type="EMBL" id="JBICBT010000200">
    <property type="protein sequence ID" value="KAL3121084.1"/>
    <property type="molecule type" value="Genomic_DNA"/>
</dbReference>
<keyword evidence="4" id="KW-0489">Methyltransferase</keyword>
<dbReference type="InterPro" id="IPR001214">
    <property type="entry name" value="SET_dom"/>
</dbReference>
<organism evidence="10 11">
    <name type="scientific">Heterodera trifolii</name>
    <dbReference type="NCBI Taxonomy" id="157864"/>
    <lineage>
        <taxon>Eukaryota</taxon>
        <taxon>Metazoa</taxon>
        <taxon>Ecdysozoa</taxon>
        <taxon>Nematoda</taxon>
        <taxon>Chromadorea</taxon>
        <taxon>Rhabditida</taxon>
        <taxon>Tylenchina</taxon>
        <taxon>Tylenchomorpha</taxon>
        <taxon>Tylenchoidea</taxon>
        <taxon>Heteroderidae</taxon>
        <taxon>Heteroderinae</taxon>
        <taxon>Heterodera</taxon>
    </lineage>
</organism>
<dbReference type="Pfam" id="PF00856">
    <property type="entry name" value="SET"/>
    <property type="match status" value="1"/>
</dbReference>
<dbReference type="PANTHER" id="PTHR46024:SF1">
    <property type="entry name" value="HISTONE-LYSINE N-METHYLTRANSFERASE EGGLESS"/>
    <property type="match status" value="1"/>
</dbReference>
<name>A0ABD2M0V4_9BILA</name>
<feature type="domain" description="SET" evidence="8">
    <location>
        <begin position="122"/>
        <end position="248"/>
    </location>
</feature>
<keyword evidence="11" id="KW-1185">Reference proteome</keyword>
<keyword evidence="3" id="KW-0158">Chromosome</keyword>
<keyword evidence="4" id="KW-0808">Transferase</keyword>
<evidence type="ECO:0000313" key="11">
    <source>
        <dbReference type="Proteomes" id="UP001620626"/>
    </source>
</evidence>
<dbReference type="GO" id="GO:0032259">
    <property type="term" value="P:methylation"/>
    <property type="evidence" value="ECO:0007669"/>
    <property type="project" value="UniProtKB-KW"/>
</dbReference>
<keyword evidence="6" id="KW-0539">Nucleus</keyword>
<evidence type="ECO:0000259" key="9">
    <source>
        <dbReference type="PROSITE" id="PS50867"/>
    </source>
</evidence>
<dbReference type="PANTHER" id="PTHR46024">
    <property type="entry name" value="HISTONE-LYSINE N-METHYLTRANSFERASE EGGLESS"/>
    <property type="match status" value="1"/>
</dbReference>
<dbReference type="GO" id="GO:0008168">
    <property type="term" value="F:methyltransferase activity"/>
    <property type="evidence" value="ECO:0007669"/>
    <property type="project" value="UniProtKB-KW"/>
</dbReference>
<evidence type="ECO:0000259" key="8">
    <source>
        <dbReference type="PROSITE" id="PS50280"/>
    </source>
</evidence>
<dbReference type="PROSITE" id="PS50867">
    <property type="entry name" value="PRE_SET"/>
    <property type="match status" value="1"/>
</dbReference>
<proteinExistence type="predicted"/>
<evidence type="ECO:0000256" key="1">
    <source>
        <dbReference type="ARBA" id="ARBA00004123"/>
    </source>
</evidence>
<gene>
    <name evidence="10" type="ORF">niasHT_005344</name>
</gene>
<reference evidence="10 11" key="1">
    <citation type="submission" date="2024-10" db="EMBL/GenBank/DDBJ databases">
        <authorList>
            <person name="Kim D."/>
        </authorList>
    </citation>
    <scope>NUCLEOTIDE SEQUENCE [LARGE SCALE GENOMIC DNA]</scope>
    <source>
        <strain evidence="10">BH-2024</strain>
    </source>
</reference>
<dbReference type="SMART" id="SM00468">
    <property type="entry name" value="PreSET"/>
    <property type="match status" value="1"/>
</dbReference>
<dbReference type="InterPro" id="IPR051516">
    <property type="entry name" value="SETDB_methyltransferase"/>
</dbReference>
<accession>A0ABD2M0V4</accession>
<dbReference type="GO" id="GO:0005694">
    <property type="term" value="C:chromosome"/>
    <property type="evidence" value="ECO:0007669"/>
    <property type="project" value="UniProtKB-SubCell"/>
</dbReference>
<dbReference type="Gene3D" id="2.170.270.10">
    <property type="entry name" value="SET domain"/>
    <property type="match status" value="1"/>
</dbReference>
<evidence type="ECO:0000256" key="4">
    <source>
        <dbReference type="ARBA" id="ARBA00022603"/>
    </source>
</evidence>